<name>A0ABM1S742_LIMPO</name>
<dbReference type="Proteomes" id="UP000694941">
    <property type="component" value="Unplaced"/>
</dbReference>
<evidence type="ECO:0000313" key="4">
    <source>
        <dbReference type="RefSeq" id="XP_022239447.1"/>
    </source>
</evidence>
<feature type="domain" description="DUF155" evidence="2">
    <location>
        <begin position="171"/>
        <end position="350"/>
    </location>
</feature>
<dbReference type="InterPro" id="IPR051624">
    <property type="entry name" value="RMD1/Sad1-interacting"/>
</dbReference>
<gene>
    <name evidence="4" type="primary">LOC106457725</name>
</gene>
<accession>A0ABM1S742</accession>
<evidence type="ECO:0000313" key="3">
    <source>
        <dbReference type="Proteomes" id="UP000694941"/>
    </source>
</evidence>
<dbReference type="InterPro" id="IPR003734">
    <property type="entry name" value="DUF155"/>
</dbReference>
<dbReference type="GeneID" id="106457725"/>
<keyword evidence="3" id="KW-1185">Reference proteome</keyword>
<protein>
    <submittedName>
        <fullName evidence="4">Required for meiotic nuclear division protein 1 homolog isoform X1</fullName>
    </submittedName>
</protein>
<dbReference type="Pfam" id="PF02582">
    <property type="entry name" value="DUF155"/>
    <property type="match status" value="1"/>
</dbReference>
<organism evidence="3 4">
    <name type="scientific">Limulus polyphemus</name>
    <name type="common">Atlantic horseshoe crab</name>
    <dbReference type="NCBI Taxonomy" id="6850"/>
    <lineage>
        <taxon>Eukaryota</taxon>
        <taxon>Metazoa</taxon>
        <taxon>Ecdysozoa</taxon>
        <taxon>Arthropoda</taxon>
        <taxon>Chelicerata</taxon>
        <taxon>Merostomata</taxon>
        <taxon>Xiphosura</taxon>
        <taxon>Limulidae</taxon>
        <taxon>Limulus</taxon>
    </lineage>
</organism>
<proteinExistence type="inferred from homology"/>
<comment type="similarity">
    <text evidence="1">Belongs to the RMD1/sif2 family.</text>
</comment>
<reference evidence="4" key="1">
    <citation type="submission" date="2025-08" db="UniProtKB">
        <authorList>
            <consortium name="RefSeq"/>
        </authorList>
    </citation>
    <scope>IDENTIFICATION</scope>
    <source>
        <tissue evidence="4">Muscle</tissue>
    </source>
</reference>
<dbReference type="PANTHER" id="PTHR16255">
    <property type="entry name" value="REQUIRED FOR MEIOTIC NUCLEAR DIVISION PROTEIN 1 HOMOLOG"/>
    <property type="match status" value="1"/>
</dbReference>
<sequence>MSRWRLKSFSMQYLVKLKGTRNSCYHPVSVECAQYSHFSGQCKNLAQKNWSSFIVGLSGFHGYQFGSSHLLFSRGMSLSNVQDHVQSKVSPLQAKKRVTRKKISLTAEADSTQDWWSVVAYSTAEEYDLSDLIDGLKRQGLYQQSAMPEDMNDVLHVCAKYQVDKEPREAYFFSEGSVVFWNVPEIEQQAVLKFLKAYETNSYEESIVSEEKEVMEYLYTEKSTRGSNKTRLINGQIMLNSEGSTDLEKYAFSNGLALSVKLAIWEASLEKYVDSIDWITEEMKIGKKISITRDQVFQKSGEIFALRHLINLCSDLLDTPDFYWDKQNLEALYHKTCNHLSVTKRTKVLNEKINHCCELMELLSGHLNDRHHVRLELMIIALIMVEVGFEVLHFARNLLETGGS</sequence>
<evidence type="ECO:0000259" key="2">
    <source>
        <dbReference type="Pfam" id="PF02582"/>
    </source>
</evidence>
<dbReference type="RefSeq" id="XP_022239447.1">
    <property type="nucleotide sequence ID" value="XM_022383739.1"/>
</dbReference>
<evidence type="ECO:0000256" key="1">
    <source>
        <dbReference type="ARBA" id="ARBA00008306"/>
    </source>
</evidence>
<dbReference type="PANTHER" id="PTHR16255:SF1">
    <property type="entry name" value="REQUIRED FOR MEIOTIC NUCLEAR DIVISION PROTEIN 1 HOMOLOG"/>
    <property type="match status" value="1"/>
</dbReference>